<protein>
    <submittedName>
        <fullName evidence="2">Uncharacterized protein</fullName>
    </submittedName>
</protein>
<dbReference type="GO" id="GO:0005615">
    <property type="term" value="C:extracellular space"/>
    <property type="evidence" value="ECO:0007669"/>
    <property type="project" value="TreeGrafter"/>
</dbReference>
<evidence type="ECO:0000313" key="2">
    <source>
        <dbReference type="EMBL" id="CAG9823614.1"/>
    </source>
</evidence>
<evidence type="ECO:0000313" key="3">
    <source>
        <dbReference type="Proteomes" id="UP001153737"/>
    </source>
</evidence>
<dbReference type="EMBL" id="OU896713">
    <property type="protein sequence ID" value="CAG9823614.1"/>
    <property type="molecule type" value="Genomic_DNA"/>
</dbReference>
<gene>
    <name evidence="2" type="ORF">PHAECO_LOCUS11097</name>
</gene>
<accession>A0A9N9X4T7</accession>
<name>A0A9N9X4T7_PHACE</name>
<dbReference type="Pfam" id="PF06585">
    <property type="entry name" value="JHBP"/>
    <property type="match status" value="1"/>
</dbReference>
<dbReference type="InterPro" id="IPR010562">
    <property type="entry name" value="Haemolymph_juvenile_hormone-bd"/>
</dbReference>
<feature type="signal peptide" evidence="1">
    <location>
        <begin position="1"/>
        <end position="25"/>
    </location>
</feature>
<dbReference type="PANTHER" id="PTHR11008">
    <property type="entry name" value="PROTEIN TAKEOUT-LIKE PROTEIN"/>
    <property type="match status" value="1"/>
</dbReference>
<dbReference type="PANTHER" id="PTHR11008:SF29">
    <property type="entry name" value="IP17226P"/>
    <property type="match status" value="1"/>
</dbReference>
<sequence length="253" mass="28324">MDMKALTRSYFSLCLIVFSVTSIQSEKYEVSKNVEVRGFIEDIINSTLTKIIASIPDPIRIPFIGDDFGNSTYANNSLISGKFNVSNLGIYGLSTTEVSAISFNLFTQSLNLTLKFSDISTHFKYWTDLVLLELVPLYGSGTNTITMEELQLFIHAKATLGQNLGLSISNVSVILNLGDLLFDINGLIDDGIFSALVDIVLNDNVQEFVNGHQEFITRVFSPIVQAVLNYLLHPNSLYYQSSLYEYREKIKML</sequence>
<dbReference type="Proteomes" id="UP001153737">
    <property type="component" value="Chromosome 7"/>
</dbReference>
<feature type="chain" id="PRO_5040371831" evidence="1">
    <location>
        <begin position="26"/>
        <end position="253"/>
    </location>
</feature>
<keyword evidence="1" id="KW-0732">Signal</keyword>
<dbReference type="Gene3D" id="3.15.10.30">
    <property type="entry name" value="Haemolymph juvenile hormone binding protein"/>
    <property type="match status" value="1"/>
</dbReference>
<organism evidence="2 3">
    <name type="scientific">Phaedon cochleariae</name>
    <name type="common">Mustard beetle</name>
    <dbReference type="NCBI Taxonomy" id="80249"/>
    <lineage>
        <taxon>Eukaryota</taxon>
        <taxon>Metazoa</taxon>
        <taxon>Ecdysozoa</taxon>
        <taxon>Arthropoda</taxon>
        <taxon>Hexapoda</taxon>
        <taxon>Insecta</taxon>
        <taxon>Pterygota</taxon>
        <taxon>Neoptera</taxon>
        <taxon>Endopterygota</taxon>
        <taxon>Coleoptera</taxon>
        <taxon>Polyphaga</taxon>
        <taxon>Cucujiformia</taxon>
        <taxon>Chrysomeloidea</taxon>
        <taxon>Chrysomelidae</taxon>
        <taxon>Chrysomelinae</taxon>
        <taxon>Chrysomelini</taxon>
        <taxon>Phaedon</taxon>
    </lineage>
</organism>
<reference evidence="2" key="2">
    <citation type="submission" date="2022-10" db="EMBL/GenBank/DDBJ databases">
        <authorList>
            <consortium name="ENA_rothamsted_submissions"/>
            <consortium name="culmorum"/>
            <person name="King R."/>
        </authorList>
    </citation>
    <scope>NUCLEOTIDE SEQUENCE</scope>
</reference>
<evidence type="ECO:0000256" key="1">
    <source>
        <dbReference type="SAM" id="SignalP"/>
    </source>
</evidence>
<dbReference type="AlphaFoldDB" id="A0A9N9X4T7"/>
<dbReference type="OrthoDB" id="6747947at2759"/>
<dbReference type="SMART" id="SM00700">
    <property type="entry name" value="JHBP"/>
    <property type="match status" value="1"/>
</dbReference>
<proteinExistence type="predicted"/>
<dbReference type="InterPro" id="IPR038606">
    <property type="entry name" value="To_sf"/>
</dbReference>
<reference evidence="2" key="1">
    <citation type="submission" date="2022-01" db="EMBL/GenBank/DDBJ databases">
        <authorList>
            <person name="King R."/>
        </authorList>
    </citation>
    <scope>NUCLEOTIDE SEQUENCE</scope>
</reference>
<keyword evidence="3" id="KW-1185">Reference proteome</keyword>